<accession>A0A318IVC0</accession>
<sequence>MSADNKTTQPPPPLTLYYLGKPVRLLLHQQHGYLAAADIRTVIGPRLGKHIQQQLHPHSHWLPRRGHEQKLQCWPLPALQHTLSRSRQPAAQRLLRWLNRQVLPALAQGKLATPRLEQALALSVEAGQHISHAILRAVLEQAQGWQHSHWLLTLHCTPHHRSRHAHGRLLALDCQVQPLQALARQIARPNGLSANNVDLLRLAAACHQQLARRMEKRAWQAQAAEQGMSAPSD</sequence>
<protein>
    <recommendedName>
        <fullName evidence="3">Bro-N domain-containing protein</fullName>
    </recommendedName>
</protein>
<gene>
    <name evidence="1" type="ORF">DFR38_1261</name>
</gene>
<proteinExistence type="predicted"/>
<keyword evidence="2" id="KW-1185">Reference proteome</keyword>
<evidence type="ECO:0000313" key="1">
    <source>
        <dbReference type="EMBL" id="PXX40126.1"/>
    </source>
</evidence>
<organism evidence="1 2">
    <name type="scientific">Aquitalea magnusonii</name>
    <dbReference type="NCBI Taxonomy" id="332411"/>
    <lineage>
        <taxon>Bacteria</taxon>
        <taxon>Pseudomonadati</taxon>
        <taxon>Pseudomonadota</taxon>
        <taxon>Betaproteobacteria</taxon>
        <taxon>Neisseriales</taxon>
        <taxon>Chromobacteriaceae</taxon>
        <taxon>Aquitalea</taxon>
    </lineage>
</organism>
<evidence type="ECO:0000313" key="2">
    <source>
        <dbReference type="Proteomes" id="UP000248395"/>
    </source>
</evidence>
<dbReference type="AlphaFoldDB" id="A0A318IVC0"/>
<comment type="caution">
    <text evidence="1">The sequence shown here is derived from an EMBL/GenBank/DDBJ whole genome shotgun (WGS) entry which is preliminary data.</text>
</comment>
<reference evidence="1 2" key="1">
    <citation type="submission" date="2018-05" db="EMBL/GenBank/DDBJ databases">
        <title>Genomic Encyclopedia of Type Strains, Phase IV (KMG-IV): sequencing the most valuable type-strain genomes for metagenomic binning, comparative biology and taxonomic classification.</title>
        <authorList>
            <person name="Goeker M."/>
        </authorList>
    </citation>
    <scope>NUCLEOTIDE SEQUENCE [LARGE SCALE GENOMIC DNA]</scope>
    <source>
        <strain evidence="1 2">DSM 25134</strain>
    </source>
</reference>
<evidence type="ECO:0008006" key="3">
    <source>
        <dbReference type="Google" id="ProtNLM"/>
    </source>
</evidence>
<dbReference type="EMBL" id="QJKC01000026">
    <property type="protein sequence ID" value="PXX40126.1"/>
    <property type="molecule type" value="Genomic_DNA"/>
</dbReference>
<dbReference type="OrthoDB" id="8593894at2"/>
<dbReference type="RefSeq" id="WP_110313778.1">
    <property type="nucleotide sequence ID" value="NZ_QJKC01000026.1"/>
</dbReference>
<name>A0A318IVC0_9NEIS</name>
<dbReference type="Proteomes" id="UP000248395">
    <property type="component" value="Unassembled WGS sequence"/>
</dbReference>